<proteinExistence type="predicted"/>
<dbReference type="GeneID" id="35599565"/>
<evidence type="ECO:0000313" key="2">
    <source>
        <dbReference type="Proteomes" id="UP000225277"/>
    </source>
</evidence>
<dbReference type="EMBL" id="FJUY01000006">
    <property type="protein sequence ID" value="CZT18546.1"/>
    <property type="molecule type" value="Genomic_DNA"/>
</dbReference>
<gene>
    <name evidence="1" type="ORF">RCC_04390</name>
</gene>
<dbReference type="Proteomes" id="UP000225277">
    <property type="component" value="Unassembled WGS sequence"/>
</dbReference>
<keyword evidence="2" id="KW-1185">Reference proteome</keyword>
<sequence length="71" mass="7730">MSGTLSARHPALSSPKLRVRTNVESWSTPVILVEAVNGVVLGKYAVIRALHAPDARKVRTNASTRIMYSDL</sequence>
<dbReference type="RefSeq" id="XP_023625436.1">
    <property type="nucleotide sequence ID" value="XM_023769668.1"/>
</dbReference>
<dbReference type="AlphaFoldDB" id="A0A2D3V4U0"/>
<evidence type="ECO:0000313" key="1">
    <source>
        <dbReference type="EMBL" id="CZT18546.1"/>
    </source>
</evidence>
<name>A0A2D3V4U0_9PEZI</name>
<organism evidence="1 2">
    <name type="scientific">Ramularia collo-cygni</name>
    <dbReference type="NCBI Taxonomy" id="112498"/>
    <lineage>
        <taxon>Eukaryota</taxon>
        <taxon>Fungi</taxon>
        <taxon>Dikarya</taxon>
        <taxon>Ascomycota</taxon>
        <taxon>Pezizomycotina</taxon>
        <taxon>Dothideomycetes</taxon>
        <taxon>Dothideomycetidae</taxon>
        <taxon>Mycosphaerellales</taxon>
        <taxon>Mycosphaerellaceae</taxon>
        <taxon>Ramularia</taxon>
    </lineage>
</organism>
<protein>
    <submittedName>
        <fullName evidence="1">Uncharacterized protein</fullName>
    </submittedName>
</protein>
<accession>A0A2D3V4U0</accession>
<reference evidence="1 2" key="1">
    <citation type="submission" date="2016-03" db="EMBL/GenBank/DDBJ databases">
        <authorList>
            <person name="Ploux O."/>
        </authorList>
    </citation>
    <scope>NUCLEOTIDE SEQUENCE [LARGE SCALE GENOMIC DNA]</scope>
    <source>
        <strain evidence="1 2">URUG2</strain>
    </source>
</reference>